<name>A0A841CUI1_PLAVE</name>
<sequence length="54" mass="5967">MRPGSAGHPRSGWQSWRTIPANIRAVTGTHTVYITFSSGQPADFVNLNWFTFGS</sequence>
<dbReference type="GO" id="GO:0030246">
    <property type="term" value="F:carbohydrate binding"/>
    <property type="evidence" value="ECO:0007669"/>
    <property type="project" value="InterPro"/>
</dbReference>
<keyword evidence="3" id="KW-1185">Reference proteome</keyword>
<gene>
    <name evidence="2" type="ORF">FHS22_000748</name>
</gene>
<dbReference type="Gene3D" id="2.60.120.260">
    <property type="entry name" value="Galactose-binding domain-like"/>
    <property type="match status" value="1"/>
</dbReference>
<dbReference type="AlphaFoldDB" id="A0A841CUI1"/>
<dbReference type="Pfam" id="PF03422">
    <property type="entry name" value="CBM_6"/>
    <property type="match status" value="1"/>
</dbReference>
<accession>A0A841CUI1</accession>
<evidence type="ECO:0000259" key="1">
    <source>
        <dbReference type="Pfam" id="PF03422"/>
    </source>
</evidence>
<dbReference type="RefSeq" id="WP_338047574.1">
    <property type="nucleotide sequence ID" value="NZ_BAAAWZ010000001.1"/>
</dbReference>
<evidence type="ECO:0000313" key="2">
    <source>
        <dbReference type="EMBL" id="MBB5961491.1"/>
    </source>
</evidence>
<dbReference type="Proteomes" id="UP000562352">
    <property type="component" value="Unassembled WGS sequence"/>
</dbReference>
<proteinExistence type="predicted"/>
<dbReference type="SUPFAM" id="SSF49785">
    <property type="entry name" value="Galactose-binding domain-like"/>
    <property type="match status" value="1"/>
</dbReference>
<dbReference type="CDD" id="cd04084">
    <property type="entry name" value="CBM6_xylanase-like"/>
    <property type="match status" value="1"/>
</dbReference>
<reference evidence="2 3" key="1">
    <citation type="submission" date="2020-08" db="EMBL/GenBank/DDBJ databases">
        <title>Genomic Encyclopedia of Type Strains, Phase III (KMG-III): the genomes of soil and plant-associated and newly described type strains.</title>
        <authorList>
            <person name="Whitman W."/>
        </authorList>
    </citation>
    <scope>NUCLEOTIDE SEQUENCE [LARGE SCALE GENOMIC DNA]</scope>
    <source>
        <strain evidence="2 3">CECT 3303</strain>
    </source>
</reference>
<feature type="domain" description="CBM6" evidence="1">
    <location>
        <begin position="10"/>
        <end position="53"/>
    </location>
</feature>
<dbReference type="EMBL" id="JACHJJ010000002">
    <property type="protein sequence ID" value="MBB5961491.1"/>
    <property type="molecule type" value="Genomic_DNA"/>
</dbReference>
<protein>
    <recommendedName>
        <fullName evidence="1">CBM6 domain-containing protein</fullName>
    </recommendedName>
</protein>
<evidence type="ECO:0000313" key="3">
    <source>
        <dbReference type="Proteomes" id="UP000562352"/>
    </source>
</evidence>
<dbReference type="InterPro" id="IPR005084">
    <property type="entry name" value="CBM6"/>
</dbReference>
<comment type="caution">
    <text evidence="2">The sequence shown here is derived from an EMBL/GenBank/DDBJ whole genome shotgun (WGS) entry which is preliminary data.</text>
</comment>
<dbReference type="InterPro" id="IPR008979">
    <property type="entry name" value="Galactose-bd-like_sf"/>
</dbReference>
<organism evidence="2 3">
    <name type="scientific">Planomonospora venezuelensis</name>
    <dbReference type="NCBI Taxonomy" id="1999"/>
    <lineage>
        <taxon>Bacteria</taxon>
        <taxon>Bacillati</taxon>
        <taxon>Actinomycetota</taxon>
        <taxon>Actinomycetes</taxon>
        <taxon>Streptosporangiales</taxon>
        <taxon>Streptosporangiaceae</taxon>
        <taxon>Planomonospora</taxon>
    </lineage>
</organism>